<proteinExistence type="predicted"/>
<gene>
    <name evidence="1" type="ORF">TBIB3V08_LOCUS12811</name>
</gene>
<evidence type="ECO:0000313" key="1">
    <source>
        <dbReference type="EMBL" id="CAD7450541.1"/>
    </source>
</evidence>
<name>A0A7R9FBJ9_9NEOP</name>
<accession>A0A7R9FBJ9</accession>
<dbReference type="EMBL" id="OD576066">
    <property type="protein sequence ID" value="CAD7450541.1"/>
    <property type="molecule type" value="Genomic_DNA"/>
</dbReference>
<reference evidence="1" key="1">
    <citation type="submission" date="2020-11" db="EMBL/GenBank/DDBJ databases">
        <authorList>
            <person name="Tran Van P."/>
        </authorList>
    </citation>
    <scope>NUCLEOTIDE SEQUENCE</scope>
</reference>
<dbReference type="AlphaFoldDB" id="A0A7R9FBJ9"/>
<organism evidence="1">
    <name type="scientific">Timema bartmani</name>
    <dbReference type="NCBI Taxonomy" id="61472"/>
    <lineage>
        <taxon>Eukaryota</taxon>
        <taxon>Metazoa</taxon>
        <taxon>Ecdysozoa</taxon>
        <taxon>Arthropoda</taxon>
        <taxon>Hexapoda</taxon>
        <taxon>Insecta</taxon>
        <taxon>Pterygota</taxon>
        <taxon>Neoptera</taxon>
        <taxon>Polyneoptera</taxon>
        <taxon>Phasmatodea</taxon>
        <taxon>Timematodea</taxon>
        <taxon>Timematoidea</taxon>
        <taxon>Timematidae</taxon>
        <taxon>Timema</taxon>
    </lineage>
</organism>
<protein>
    <submittedName>
        <fullName evidence="1">Uncharacterized protein</fullName>
    </submittedName>
</protein>
<sequence>MSIETVWKEMVNKEVTNELITFPKEVQSAIELHFATSIGESSQENIQLTPLHRPCVSDNESDRRTTTTQPSVIAPRDRLAAAFKVRTAPTRVCRITKDEQSLSSIDDVLNGMECKIHSIDNAIRMVVRGQTNVDQGRSYRISRAVPWESTVHTLLQITKMHPINAWEVREGCLFATNDGLTSFLSLPGIQHGGILSSAIV</sequence>